<proteinExistence type="predicted"/>
<reference evidence="2" key="1">
    <citation type="journal article" date="2012" name="J. Bacteriol.">
        <title>Complete genome sequence of Mycoplasma pneumoniae type 2a strain 309, isolated in Japan.</title>
        <authorList>
            <person name="Kenri T."/>
            <person name="Horino A."/>
            <person name="Matsui M."/>
            <person name="Sasaki Y."/>
            <person name="Suzuki S."/>
            <person name="Narita M."/>
            <person name="Ohya H."/>
            <person name="Okazaki N."/>
            <person name="Shibayama K."/>
        </authorList>
    </citation>
    <scope>NUCLEOTIDE SEQUENCE [LARGE SCALE GENOMIC DNA]</scope>
    <source>
        <strain evidence="2">309</strain>
    </source>
</reference>
<dbReference type="EMBL" id="AP012303">
    <property type="protein sequence ID" value="BAL21712.1"/>
    <property type="molecule type" value="Genomic_DNA"/>
</dbReference>
<dbReference type="KEGG" id="mpm:MPNA1381"/>
<dbReference type="Proteomes" id="UP000007105">
    <property type="component" value="Chromosome"/>
</dbReference>
<evidence type="ECO:0000313" key="1">
    <source>
        <dbReference type="EMBL" id="BAL21712.1"/>
    </source>
</evidence>
<protein>
    <submittedName>
        <fullName evidence="1">Uncharacterized protein</fullName>
    </submittedName>
</protein>
<evidence type="ECO:0000313" key="2">
    <source>
        <dbReference type="Proteomes" id="UP000007105"/>
    </source>
</evidence>
<organism evidence="1 2">
    <name type="scientific">Mycoplasmoides pneumoniae 309</name>
    <dbReference type="NCBI Taxonomy" id="1112856"/>
    <lineage>
        <taxon>Bacteria</taxon>
        <taxon>Bacillati</taxon>
        <taxon>Mycoplasmatota</taxon>
        <taxon>Mycoplasmoidales</taxon>
        <taxon>Mycoplasmoidaceae</taxon>
        <taxon>Mycoplasmoides</taxon>
    </lineage>
</organism>
<name>A0AB33HU56_MYCPM</name>
<accession>A0AB33HU56</accession>
<gene>
    <name evidence="1" type="ORF">MPNA1381</name>
</gene>
<sequence>MAKLLLVFLFIWNFFAILLALLNKPVNLFSGGAKCKSFIF</sequence>
<dbReference type="AlphaFoldDB" id="A0AB33HU56"/>